<evidence type="ECO:0000259" key="4">
    <source>
        <dbReference type="Pfam" id="PF07687"/>
    </source>
</evidence>
<protein>
    <submittedName>
        <fullName evidence="5">M20 family metallopeptidase</fullName>
    </submittedName>
</protein>
<evidence type="ECO:0000313" key="5">
    <source>
        <dbReference type="EMBL" id="GAA2031051.1"/>
    </source>
</evidence>
<sequence length="408" mass="41670">MGRGTTRTTTGTRTASPPTPSELRDAARVLDPRFRSDLRRLVDIDSGSHDAAGVTRAADWAAGAMRADGFEVEVVPTPPCDGAAYGPVVVGRRRGEGSRRIVLFAHLDTVFPAGTAAERPFRIEGATASGPGVCDDAAGVAAGFAAARALDHLGYRAFGELVLVLTPDEEVGSPASRAIMAGLVTGADAALCLECARENGDLVGARKGVADVRVTVHGRAAHSGVEPERGVNAAVEAARLVLELQELSGTVPGLTINVGRVAAGSRANIVPDTAELHLEVRSVGLEELVATLDAIDDRARRPVVEGARIDVERLDVCPPLERSATAGLAAMALDVAGSLGTDLEVAATGGASDANFVAALGVPTLDGLGPVGGGDHGVDEWLDLESAPERIALLAGLVVAIAEGGPLR</sequence>
<accession>A0ABN2U8B1</accession>
<keyword evidence="1" id="KW-0479">Metal-binding</keyword>
<dbReference type="EMBL" id="BAAAPW010000002">
    <property type="protein sequence ID" value="GAA2031051.1"/>
    <property type="molecule type" value="Genomic_DNA"/>
</dbReference>
<gene>
    <name evidence="5" type="ORF">GCM10009819_13600</name>
</gene>
<dbReference type="Gene3D" id="3.40.630.10">
    <property type="entry name" value="Zn peptidases"/>
    <property type="match status" value="1"/>
</dbReference>
<dbReference type="InterPro" id="IPR017150">
    <property type="entry name" value="Pept_M20_glutamate_carboxypep"/>
</dbReference>
<dbReference type="InterPro" id="IPR036264">
    <property type="entry name" value="Bact_exopeptidase_dim_dom"/>
</dbReference>
<dbReference type="Proteomes" id="UP001501196">
    <property type="component" value="Unassembled WGS sequence"/>
</dbReference>
<dbReference type="PANTHER" id="PTHR43808">
    <property type="entry name" value="ACETYLORNITHINE DEACETYLASE"/>
    <property type="match status" value="1"/>
</dbReference>
<dbReference type="RefSeq" id="WP_344370814.1">
    <property type="nucleotide sequence ID" value="NZ_BAAAPW010000002.1"/>
</dbReference>
<evidence type="ECO:0000313" key="6">
    <source>
        <dbReference type="Proteomes" id="UP001501196"/>
    </source>
</evidence>
<feature type="domain" description="Peptidase M20 dimerisation" evidence="4">
    <location>
        <begin position="205"/>
        <end position="304"/>
    </location>
</feature>
<evidence type="ECO:0000256" key="2">
    <source>
        <dbReference type="ARBA" id="ARBA00022801"/>
    </source>
</evidence>
<dbReference type="PIRSF" id="PIRSF037238">
    <property type="entry name" value="Carboxypeptidase_G2"/>
    <property type="match status" value="1"/>
</dbReference>
<organism evidence="5 6">
    <name type="scientific">Agromyces tropicus</name>
    <dbReference type="NCBI Taxonomy" id="555371"/>
    <lineage>
        <taxon>Bacteria</taxon>
        <taxon>Bacillati</taxon>
        <taxon>Actinomycetota</taxon>
        <taxon>Actinomycetes</taxon>
        <taxon>Micrococcales</taxon>
        <taxon>Microbacteriaceae</taxon>
        <taxon>Agromyces</taxon>
    </lineage>
</organism>
<dbReference type="Pfam" id="PF01546">
    <property type="entry name" value="Peptidase_M20"/>
    <property type="match status" value="1"/>
</dbReference>
<dbReference type="PANTHER" id="PTHR43808:SF9">
    <property type="entry name" value="BLL0789 PROTEIN"/>
    <property type="match status" value="1"/>
</dbReference>
<keyword evidence="6" id="KW-1185">Reference proteome</keyword>
<evidence type="ECO:0000256" key="1">
    <source>
        <dbReference type="ARBA" id="ARBA00022723"/>
    </source>
</evidence>
<comment type="caution">
    <text evidence="5">The sequence shown here is derived from an EMBL/GenBank/DDBJ whole genome shotgun (WGS) entry which is preliminary data.</text>
</comment>
<dbReference type="SUPFAM" id="SSF55031">
    <property type="entry name" value="Bacterial exopeptidase dimerisation domain"/>
    <property type="match status" value="1"/>
</dbReference>
<name>A0ABN2U8B1_9MICO</name>
<feature type="compositionally biased region" description="Low complexity" evidence="3">
    <location>
        <begin position="1"/>
        <end position="14"/>
    </location>
</feature>
<keyword evidence="2" id="KW-0378">Hydrolase</keyword>
<evidence type="ECO:0000256" key="3">
    <source>
        <dbReference type="SAM" id="MobiDB-lite"/>
    </source>
</evidence>
<dbReference type="Gene3D" id="3.30.70.360">
    <property type="match status" value="1"/>
</dbReference>
<dbReference type="Pfam" id="PF07687">
    <property type="entry name" value="M20_dimer"/>
    <property type="match status" value="1"/>
</dbReference>
<proteinExistence type="predicted"/>
<reference evidence="5 6" key="1">
    <citation type="journal article" date="2019" name="Int. J. Syst. Evol. Microbiol.">
        <title>The Global Catalogue of Microorganisms (GCM) 10K type strain sequencing project: providing services to taxonomists for standard genome sequencing and annotation.</title>
        <authorList>
            <consortium name="The Broad Institute Genomics Platform"/>
            <consortium name="The Broad Institute Genome Sequencing Center for Infectious Disease"/>
            <person name="Wu L."/>
            <person name="Ma J."/>
        </authorList>
    </citation>
    <scope>NUCLEOTIDE SEQUENCE [LARGE SCALE GENOMIC DNA]</scope>
    <source>
        <strain evidence="5 6">JCM 15672</strain>
    </source>
</reference>
<dbReference type="SUPFAM" id="SSF53187">
    <property type="entry name" value="Zn-dependent exopeptidases"/>
    <property type="match status" value="1"/>
</dbReference>
<dbReference type="InterPro" id="IPR050072">
    <property type="entry name" value="Peptidase_M20A"/>
</dbReference>
<dbReference type="InterPro" id="IPR002933">
    <property type="entry name" value="Peptidase_M20"/>
</dbReference>
<dbReference type="InterPro" id="IPR011650">
    <property type="entry name" value="Peptidase_M20_dimer"/>
</dbReference>
<feature type="region of interest" description="Disordered" evidence="3">
    <location>
        <begin position="1"/>
        <end position="23"/>
    </location>
</feature>